<dbReference type="Gene3D" id="1.20.58.1480">
    <property type="match status" value="1"/>
</dbReference>
<dbReference type="InterPro" id="IPR008268">
    <property type="entry name" value="Peptidase_S16_AS"/>
</dbReference>
<dbReference type="InterPro" id="IPR003111">
    <property type="entry name" value="Lon_prtase_N"/>
</dbReference>
<feature type="compositionally biased region" description="Basic and acidic residues" evidence="12">
    <location>
        <begin position="552"/>
        <end position="561"/>
    </location>
</feature>
<feature type="region of interest" description="Disordered" evidence="12">
    <location>
        <begin position="397"/>
        <end position="420"/>
    </location>
</feature>
<feature type="binding site" evidence="9">
    <location>
        <begin position="621"/>
        <end position="628"/>
    </location>
    <ligand>
        <name>ATP</name>
        <dbReference type="ChEBI" id="CHEBI:30616"/>
    </ligand>
</feature>
<evidence type="ECO:0000259" key="13">
    <source>
        <dbReference type="PROSITE" id="PS51786"/>
    </source>
</evidence>
<dbReference type="EC" id="3.4.21.-" evidence="9"/>
<dbReference type="GO" id="GO:0006515">
    <property type="term" value="P:protein quality control for misfolded or incompletely synthesized proteins"/>
    <property type="evidence" value="ECO:0007669"/>
    <property type="project" value="UniProtKB-UniRule"/>
</dbReference>
<dbReference type="OrthoDB" id="2411602at2759"/>
<evidence type="ECO:0000256" key="9">
    <source>
        <dbReference type="HAMAP-Rule" id="MF_03121"/>
    </source>
</evidence>
<dbReference type="SMART" id="SM00382">
    <property type="entry name" value="AAA"/>
    <property type="match status" value="1"/>
</dbReference>
<dbReference type="GeneID" id="36564299"/>
<dbReference type="InterPro" id="IPR003959">
    <property type="entry name" value="ATPase_AAA_core"/>
</dbReference>
<name>A0A2P7YZ41_9ASCO</name>
<keyword evidence="7 9" id="KW-0576">Peroxisome</keyword>
<comment type="similarity">
    <text evidence="9 10 11">Belongs to the peptidase S16 family.</text>
</comment>
<dbReference type="InterPro" id="IPR027065">
    <property type="entry name" value="Lon_Prtase"/>
</dbReference>
<dbReference type="GO" id="GO:0005524">
    <property type="term" value="F:ATP binding"/>
    <property type="evidence" value="ECO:0007669"/>
    <property type="project" value="UniProtKB-UniRule"/>
</dbReference>
<comment type="caution">
    <text evidence="15">The sequence shown here is derived from an EMBL/GenBank/DDBJ whole genome shotgun (WGS) entry which is preliminary data.</text>
</comment>
<proteinExistence type="inferred from homology"/>
<keyword evidence="4 9" id="KW-0378">Hydrolase</keyword>
<dbReference type="PANTHER" id="PTHR10046">
    <property type="entry name" value="ATP DEPENDENT LON PROTEASE FAMILY MEMBER"/>
    <property type="match status" value="1"/>
</dbReference>
<dbReference type="InterPro" id="IPR020568">
    <property type="entry name" value="Ribosomal_Su5_D2-typ_SF"/>
</dbReference>
<evidence type="ECO:0000256" key="10">
    <source>
        <dbReference type="PROSITE-ProRule" id="PRU01122"/>
    </source>
</evidence>
<dbReference type="PRINTS" id="PR00830">
    <property type="entry name" value="ENDOLAPTASE"/>
</dbReference>
<keyword evidence="16" id="KW-1185">Reference proteome</keyword>
<dbReference type="AlphaFoldDB" id="A0A2P7YZ41"/>
<dbReference type="InterPro" id="IPR008269">
    <property type="entry name" value="Lon_proteolytic"/>
</dbReference>
<accession>A0A2P7YZ41</accession>
<dbReference type="InterPro" id="IPR003593">
    <property type="entry name" value="AAA+_ATPase"/>
</dbReference>
<dbReference type="STRING" id="418784.A0A2P7YZ41"/>
<evidence type="ECO:0000256" key="1">
    <source>
        <dbReference type="ARBA" id="ARBA00004253"/>
    </source>
</evidence>
<feature type="compositionally biased region" description="Basic and acidic residues" evidence="12">
    <location>
        <begin position="575"/>
        <end position="607"/>
    </location>
</feature>
<dbReference type="PROSITE" id="PS51786">
    <property type="entry name" value="LON_PROTEOLYTIC"/>
    <property type="match status" value="1"/>
</dbReference>
<evidence type="ECO:0000256" key="8">
    <source>
        <dbReference type="ARBA" id="ARBA00050665"/>
    </source>
</evidence>
<evidence type="ECO:0000256" key="5">
    <source>
        <dbReference type="ARBA" id="ARBA00022825"/>
    </source>
</evidence>
<sequence length="1113" mass="124709">MTKFKNSTTVKDGLVLQQVVLTNYTLDSSLVLLPGIIYNVSFSRFKAAALLSRFRDKVDSVPLVKSLLSEYDFDSAASESSAITQDAFDGIQHFYNMEQQTKTKGVPEVHNIQPSSEFDWLVLAVSPNLSKIPSPQSRSELAADSSETATIVRIVGIVDDTTNVKLTLQALQRATKVPGFKPKKPTEALLKVHWNDKLDNPASHLQTLKSSTHILFNAIDRFVTEYRQAMQNAGKNQDKKSDLLTLNPLANALFLQLAGSKDFSKAYQSLQKIVNSLTTAEKSNPRNLLRIVDLTAAIIPFPNHEKLKMLGTTELKDRVVEINVMISKMSEVFGALKENNKMVNHWFYNEASNIQRANMVANQLKSIRVVLEGLTQKGNNNNANNNANQRALVRKNGAGPISSRGSASNPESVGDDDEGDDDDDIRAIANFIKNRLPEITSLSEDSKRLITKDFKRIKSSPPGNADFHVIRNYLEIVMDMPWDKFVSKFKSNKDINIVEAKRQLDEDHYGLDHVKKRLTQYLVVLKLLGINADKEYERLGIKEAQREKELQAQRENRKFTRESNNGEAIIIPNSDETRRSKEQADSRIKKSKDMTSAKKERDAKELLASKNNRSPIIMLAGPPGVGKTSLAKLIAGTLGRKFQRVSLGGVRDESEIRGHRRTYVGAMPGTIVQALRKAKSMNPVILLDEIDKVVGGASGGAKFSGDPAAALLEVLDPEQNNNFMDHYLGFPIDLSQVIFICTANEPYNLSRPLLDRLEMIDIGAYDYSEKLVIGQKYLLSRQTKRNGFPDENLVSIDDDVMKKIILDYTREAGVRNLERQLGTVCRYKAVEFADSLNDSKLQYNPRVEEYDLSKYLGMPIPNLNNEIVEVPLQLAKYGVVNGLSYNTDGSGSVLIFESIGFNNEKGGTSLNMTGRLGEVLMESAKIGMTFIKNTLYKGLWNIDNAKEVLEKLNNLEIHMHVPSGAVQKDGPSAGITMALSFLSLLLEKPVPLNIAMTGEITLRGLVLPIGGLKEKMLGAHLTGQIQKIIVPRENRRDILEEYVQKINDPLKMNELLRDNQEVNFKNSTPEDYFYDKYGVRVVYAKEFWDVIKHVWGEELLVKVEEARMAEYHL</sequence>
<feature type="region of interest" description="Disordered" evidence="12">
    <location>
        <begin position="552"/>
        <end position="607"/>
    </location>
</feature>
<dbReference type="EMBL" id="PYFQ01000001">
    <property type="protein sequence ID" value="PSK41231.1"/>
    <property type="molecule type" value="Genomic_DNA"/>
</dbReference>
<dbReference type="Gene3D" id="1.10.8.60">
    <property type="match status" value="1"/>
</dbReference>
<gene>
    <name evidence="15" type="ORF">C7M61_000907</name>
</gene>
<evidence type="ECO:0000256" key="6">
    <source>
        <dbReference type="ARBA" id="ARBA00022840"/>
    </source>
</evidence>
<dbReference type="GO" id="GO:0016558">
    <property type="term" value="P:protein import into peroxisome matrix"/>
    <property type="evidence" value="ECO:0007669"/>
    <property type="project" value="UniProtKB-UniRule"/>
</dbReference>
<comment type="function">
    <text evidence="9">ATP-dependent serine protease that mediates the selective degradation of misfolded and unassembled polypeptides in the peroxisomal matrix. Necessary for type 2 peroxisome targeting signal (PTS2)-containing protein processing and facilitates peroxisome matrix protein import.</text>
</comment>
<feature type="domain" description="Lon N-terminal" evidence="14">
    <location>
        <begin position="21"/>
        <end position="330"/>
    </location>
</feature>
<dbReference type="Gene3D" id="3.40.50.300">
    <property type="entry name" value="P-loop containing nucleotide triphosphate hydrolases"/>
    <property type="match status" value="1"/>
</dbReference>
<evidence type="ECO:0000256" key="7">
    <source>
        <dbReference type="ARBA" id="ARBA00023140"/>
    </source>
</evidence>
<dbReference type="GO" id="GO:0004252">
    <property type="term" value="F:serine-type endopeptidase activity"/>
    <property type="evidence" value="ECO:0007669"/>
    <property type="project" value="UniProtKB-UniRule"/>
</dbReference>
<keyword evidence="6 9" id="KW-0067">ATP-binding</keyword>
<evidence type="ECO:0000256" key="3">
    <source>
        <dbReference type="ARBA" id="ARBA00022741"/>
    </source>
</evidence>
<reference evidence="15 16" key="1">
    <citation type="submission" date="2018-03" db="EMBL/GenBank/DDBJ databases">
        <title>Candida pseudohaemulonii genome assembly and annotation.</title>
        <authorList>
            <person name="Munoz J.F."/>
            <person name="Gade L.G."/>
            <person name="Chow N.A."/>
            <person name="Litvintseva A.P."/>
            <person name="Loparev V.N."/>
            <person name="Cuomo C.A."/>
        </authorList>
    </citation>
    <scope>NUCLEOTIDE SEQUENCE [LARGE SCALE GENOMIC DNA]</scope>
    <source>
        <strain evidence="15 16">B12108</strain>
    </source>
</reference>
<dbReference type="Gene3D" id="3.30.230.10">
    <property type="match status" value="1"/>
</dbReference>
<dbReference type="GO" id="GO:0016485">
    <property type="term" value="P:protein processing"/>
    <property type="evidence" value="ECO:0007669"/>
    <property type="project" value="UniProtKB-UniRule"/>
</dbReference>
<evidence type="ECO:0000259" key="14">
    <source>
        <dbReference type="PROSITE" id="PS51787"/>
    </source>
</evidence>
<dbReference type="InterPro" id="IPR027501">
    <property type="entry name" value="Lonp2_euk"/>
</dbReference>
<evidence type="ECO:0000256" key="4">
    <source>
        <dbReference type="ARBA" id="ARBA00022801"/>
    </source>
</evidence>
<dbReference type="Proteomes" id="UP000241107">
    <property type="component" value="Unassembled WGS sequence"/>
</dbReference>
<evidence type="ECO:0000256" key="2">
    <source>
        <dbReference type="ARBA" id="ARBA00022670"/>
    </source>
</evidence>
<evidence type="ECO:0000313" key="16">
    <source>
        <dbReference type="Proteomes" id="UP000241107"/>
    </source>
</evidence>
<comment type="subcellular location">
    <subcellularLocation>
        <location evidence="1 9">Peroxisome matrix</location>
    </subcellularLocation>
</comment>
<protein>
    <recommendedName>
        <fullName evidence="9">Lon protease homolog 2, peroxisomal</fullName>
        <ecNumber evidence="9">3.4.21.-</ecNumber>
    </recommendedName>
</protein>
<dbReference type="CDD" id="cd19500">
    <property type="entry name" value="RecA-like_Lon"/>
    <property type="match status" value="1"/>
</dbReference>
<dbReference type="GO" id="GO:0005782">
    <property type="term" value="C:peroxisomal matrix"/>
    <property type="evidence" value="ECO:0007669"/>
    <property type="project" value="UniProtKB-SubCell"/>
</dbReference>
<dbReference type="RefSeq" id="XP_024715930.1">
    <property type="nucleotide sequence ID" value="XM_024856331.1"/>
</dbReference>
<keyword evidence="5 9" id="KW-0720">Serine protease</keyword>
<evidence type="ECO:0000256" key="11">
    <source>
        <dbReference type="RuleBase" id="RU000591"/>
    </source>
</evidence>
<dbReference type="PROSITE" id="PS51787">
    <property type="entry name" value="LON_N"/>
    <property type="match status" value="1"/>
</dbReference>
<dbReference type="Pfam" id="PF22667">
    <property type="entry name" value="Lon_lid"/>
    <property type="match status" value="1"/>
</dbReference>
<dbReference type="InterPro" id="IPR027417">
    <property type="entry name" value="P-loop_NTPase"/>
</dbReference>
<comment type="catalytic activity">
    <reaction evidence="8">
        <text>Hydrolysis of proteins in presence of ATP.</text>
        <dbReference type="EC" id="3.4.21.53"/>
    </reaction>
</comment>
<dbReference type="GO" id="GO:0004176">
    <property type="term" value="F:ATP-dependent peptidase activity"/>
    <property type="evidence" value="ECO:0007669"/>
    <property type="project" value="UniProtKB-UniRule"/>
</dbReference>
<organism evidence="15 16">
    <name type="scientific">Candidozyma pseudohaemuli</name>
    <dbReference type="NCBI Taxonomy" id="418784"/>
    <lineage>
        <taxon>Eukaryota</taxon>
        <taxon>Fungi</taxon>
        <taxon>Dikarya</taxon>
        <taxon>Ascomycota</taxon>
        <taxon>Saccharomycotina</taxon>
        <taxon>Pichiomycetes</taxon>
        <taxon>Metschnikowiaceae</taxon>
        <taxon>Candidozyma</taxon>
    </lineage>
</organism>
<dbReference type="InterPro" id="IPR054594">
    <property type="entry name" value="Lon_lid"/>
</dbReference>
<dbReference type="PROSITE" id="PS01046">
    <property type="entry name" value="LON_SER"/>
    <property type="match status" value="1"/>
</dbReference>
<feature type="short sequence motif" description="Microbody targeting signal" evidence="9">
    <location>
        <begin position="1111"/>
        <end position="1113"/>
    </location>
</feature>
<dbReference type="GO" id="GO:0016887">
    <property type="term" value="F:ATP hydrolysis activity"/>
    <property type="evidence" value="ECO:0007669"/>
    <property type="project" value="UniProtKB-UniRule"/>
</dbReference>
<feature type="domain" description="Lon proteolytic" evidence="13">
    <location>
        <begin position="874"/>
        <end position="1097"/>
    </location>
</feature>
<dbReference type="FunFam" id="3.40.50.300:FF:000021">
    <property type="entry name" value="Lon protease homolog"/>
    <property type="match status" value="1"/>
</dbReference>
<feature type="active site" evidence="9 10">
    <location>
        <position position="972"/>
    </location>
</feature>
<dbReference type="HAMAP" id="MF_03121">
    <property type="entry name" value="lonp2_euk"/>
    <property type="match status" value="1"/>
</dbReference>
<feature type="active site" evidence="9 10">
    <location>
        <position position="1015"/>
    </location>
</feature>
<dbReference type="InterPro" id="IPR014721">
    <property type="entry name" value="Ribsml_uS5_D2-typ_fold_subgr"/>
</dbReference>
<evidence type="ECO:0000313" key="15">
    <source>
        <dbReference type="EMBL" id="PSK41231.1"/>
    </source>
</evidence>
<dbReference type="VEuPathDB" id="FungiDB:C7M61_000907"/>
<dbReference type="Pfam" id="PF05362">
    <property type="entry name" value="Lon_C"/>
    <property type="match status" value="1"/>
</dbReference>
<dbReference type="Pfam" id="PF02190">
    <property type="entry name" value="LON_substr_bdg"/>
    <property type="match status" value="1"/>
</dbReference>
<dbReference type="Pfam" id="PF00004">
    <property type="entry name" value="AAA"/>
    <property type="match status" value="1"/>
</dbReference>
<evidence type="ECO:0000256" key="12">
    <source>
        <dbReference type="SAM" id="MobiDB-lite"/>
    </source>
</evidence>
<dbReference type="SUPFAM" id="SSF54211">
    <property type="entry name" value="Ribosomal protein S5 domain 2-like"/>
    <property type="match status" value="1"/>
</dbReference>
<dbReference type="SUPFAM" id="SSF52540">
    <property type="entry name" value="P-loop containing nucleoside triphosphate hydrolases"/>
    <property type="match status" value="1"/>
</dbReference>
<keyword evidence="2 9" id="KW-0645">Protease</keyword>
<keyword evidence="3 9" id="KW-0547">Nucleotide-binding</keyword>